<dbReference type="Proteomes" id="UP000036681">
    <property type="component" value="Unplaced"/>
</dbReference>
<keyword evidence="1" id="KW-0732">Signal</keyword>
<keyword evidence="2" id="KW-1185">Reference proteome</keyword>
<dbReference type="WBParaSite" id="ALUE_0001997201-mRNA-1">
    <property type="protein sequence ID" value="ALUE_0001997201-mRNA-1"/>
    <property type="gene ID" value="ALUE_0001997201"/>
</dbReference>
<evidence type="ECO:0000313" key="3">
    <source>
        <dbReference type="WBParaSite" id="ALUE_0001997201-mRNA-1"/>
    </source>
</evidence>
<reference evidence="3" key="1">
    <citation type="submission" date="2017-02" db="UniProtKB">
        <authorList>
            <consortium name="WormBaseParasite"/>
        </authorList>
    </citation>
    <scope>IDENTIFICATION</scope>
</reference>
<evidence type="ECO:0000256" key="1">
    <source>
        <dbReference type="SAM" id="SignalP"/>
    </source>
</evidence>
<protein>
    <submittedName>
        <fullName evidence="3">Secreted protein</fullName>
    </submittedName>
</protein>
<evidence type="ECO:0000313" key="2">
    <source>
        <dbReference type="Proteomes" id="UP000036681"/>
    </source>
</evidence>
<feature type="chain" id="PRO_5005657322" evidence="1">
    <location>
        <begin position="22"/>
        <end position="67"/>
    </location>
</feature>
<accession>A0A0M3IMJ4</accession>
<dbReference type="AlphaFoldDB" id="A0A0M3IMJ4"/>
<name>A0A0M3IMJ4_ASCLU</name>
<proteinExistence type="predicted"/>
<organism evidence="2 3">
    <name type="scientific">Ascaris lumbricoides</name>
    <name type="common">Giant roundworm</name>
    <dbReference type="NCBI Taxonomy" id="6252"/>
    <lineage>
        <taxon>Eukaryota</taxon>
        <taxon>Metazoa</taxon>
        <taxon>Ecdysozoa</taxon>
        <taxon>Nematoda</taxon>
        <taxon>Chromadorea</taxon>
        <taxon>Rhabditida</taxon>
        <taxon>Spirurina</taxon>
        <taxon>Ascaridomorpha</taxon>
        <taxon>Ascaridoidea</taxon>
        <taxon>Ascarididae</taxon>
        <taxon>Ascaris</taxon>
    </lineage>
</organism>
<sequence>MYVSSSMNVLLLVTLLSSVNASCPLLWNSKQNLGLEHGLQVCFLLLSKFRYYSLCNTVENFVEICLF</sequence>
<feature type="signal peptide" evidence="1">
    <location>
        <begin position="1"/>
        <end position="21"/>
    </location>
</feature>